<dbReference type="Proteomes" id="UP000748756">
    <property type="component" value="Unassembled WGS sequence"/>
</dbReference>
<dbReference type="AlphaFoldDB" id="A0A9P5R3D7"/>
<name>A0A9P5R3D7_9FUNG</name>
<feature type="region of interest" description="Disordered" evidence="2">
    <location>
        <begin position="81"/>
        <end position="136"/>
    </location>
</feature>
<evidence type="ECO:0000256" key="2">
    <source>
        <dbReference type="SAM" id="MobiDB-lite"/>
    </source>
</evidence>
<evidence type="ECO:0000256" key="1">
    <source>
        <dbReference type="SAM" id="Coils"/>
    </source>
</evidence>
<evidence type="ECO:0000313" key="4">
    <source>
        <dbReference type="Proteomes" id="UP000748756"/>
    </source>
</evidence>
<proteinExistence type="predicted"/>
<keyword evidence="4" id="KW-1185">Reference proteome</keyword>
<feature type="non-terminal residue" evidence="3">
    <location>
        <position position="1"/>
    </location>
</feature>
<evidence type="ECO:0000313" key="3">
    <source>
        <dbReference type="EMBL" id="KAF9121874.1"/>
    </source>
</evidence>
<organism evidence="3 4">
    <name type="scientific">Linnemannia schmuckeri</name>
    <dbReference type="NCBI Taxonomy" id="64567"/>
    <lineage>
        <taxon>Eukaryota</taxon>
        <taxon>Fungi</taxon>
        <taxon>Fungi incertae sedis</taxon>
        <taxon>Mucoromycota</taxon>
        <taxon>Mortierellomycotina</taxon>
        <taxon>Mortierellomycetes</taxon>
        <taxon>Mortierellales</taxon>
        <taxon>Mortierellaceae</taxon>
        <taxon>Linnemannia</taxon>
    </lineage>
</organism>
<accession>A0A9P5R3D7</accession>
<reference evidence="3" key="1">
    <citation type="journal article" date="2020" name="Fungal Divers.">
        <title>Resolving the Mortierellaceae phylogeny through synthesis of multi-gene phylogenetics and phylogenomics.</title>
        <authorList>
            <person name="Vandepol N."/>
            <person name="Liber J."/>
            <person name="Desiro A."/>
            <person name="Na H."/>
            <person name="Kennedy M."/>
            <person name="Barry K."/>
            <person name="Grigoriev I.V."/>
            <person name="Miller A.N."/>
            <person name="O'Donnell K."/>
            <person name="Stajich J.E."/>
            <person name="Bonito G."/>
        </authorList>
    </citation>
    <scope>NUCLEOTIDE SEQUENCE</scope>
    <source>
        <strain evidence="3">NRRL 6426</strain>
    </source>
</reference>
<keyword evidence="1" id="KW-0175">Coiled coil</keyword>
<protein>
    <submittedName>
        <fullName evidence="3">Uncharacterized protein</fullName>
    </submittedName>
</protein>
<sequence length="239" mass="26453">IQEQHQLNQHRQVLQLQQQQQQQLQQQQRQYQLLLQQQDPALVSTFLNNFSNLTNYQQLNSDQAQNELLSILDSTMFTNNNNNNNGNTFENSNNSNPFGLTSSFVQQQQGSQQSSGLFQPSMSMSPSSTSMSSTFSPDMGNCTLSSSDFASAASARRYQQQDRHRTFSSDDAFLAEAAMGRTSLHDTPSPESFPVLDLAGSFPTYLGTENAVPFGVRQALGDVGKLFKFEASQAGLSAE</sequence>
<dbReference type="EMBL" id="JAAAUQ010002648">
    <property type="protein sequence ID" value="KAF9121874.1"/>
    <property type="molecule type" value="Genomic_DNA"/>
</dbReference>
<feature type="coiled-coil region" evidence="1">
    <location>
        <begin position="7"/>
        <end position="37"/>
    </location>
</feature>
<dbReference type="OrthoDB" id="2408571at2759"/>
<comment type="caution">
    <text evidence="3">The sequence shown here is derived from an EMBL/GenBank/DDBJ whole genome shotgun (WGS) entry which is preliminary data.</text>
</comment>
<gene>
    <name evidence="3" type="ORF">BG015_005699</name>
</gene>